<dbReference type="HOGENOM" id="CLU_3230150_0_0_5"/>
<reference evidence="1 2" key="1">
    <citation type="submission" date="2006-12" db="EMBL/GenBank/DDBJ databases">
        <authorList>
            <person name="Hendrix L."/>
            <person name="Mohamoud Y."/>
            <person name="Radune D."/>
            <person name="Shvartsbeyn A."/>
            <person name="Daugherty S."/>
            <person name="Dodson R."/>
            <person name="Durkin A.S."/>
            <person name="Harkins D."/>
            <person name="Huot H."/>
            <person name="Kothari S.P."/>
            <person name="Madupu R."/>
            <person name="Li J."/>
            <person name="Nelson W.C."/>
            <person name="Shrivastava S."/>
            <person name="Giglio M.G."/>
            <person name="Haft D."/>
            <person name="Selengut J."/>
            <person name="Fraser-Ligget C."/>
            <person name="Seshadri R."/>
        </authorList>
    </citation>
    <scope>NUCLEOTIDE SEQUENCE [LARGE SCALE GENOMIC DNA]</scope>
    <source>
        <strain evidence="2">ATCC 35685 / NCTC 12138 / KC583</strain>
    </source>
</reference>
<dbReference type="AlphaFoldDB" id="A1UQY0"/>
<name>A1UQY0_BARBK</name>
<accession>A1UQY0</accession>
<gene>
    <name evidence="1" type="ordered locus">BARBAKC583_0044</name>
</gene>
<dbReference type="Proteomes" id="UP000000643">
    <property type="component" value="Chromosome"/>
</dbReference>
<sequence>MYDSVCTKKYFINLLMYFKMQEKRLGILKLAKINFIILGSGWV</sequence>
<evidence type="ECO:0000313" key="1">
    <source>
        <dbReference type="EMBL" id="ABM45652.1"/>
    </source>
</evidence>
<evidence type="ECO:0000313" key="2">
    <source>
        <dbReference type="Proteomes" id="UP000000643"/>
    </source>
</evidence>
<dbReference type="EMBL" id="CP000524">
    <property type="protein sequence ID" value="ABM45652.1"/>
    <property type="molecule type" value="Genomic_DNA"/>
</dbReference>
<protein>
    <submittedName>
        <fullName evidence="1">Uncharacterized protein</fullName>
    </submittedName>
</protein>
<proteinExistence type="predicted"/>
<dbReference type="STRING" id="360095.BARBAKC583_0044"/>
<organism evidence="1 2">
    <name type="scientific">Bartonella bacilliformis (strain ATCC 35685 / KC583 / Herrer 020/F12,63)</name>
    <dbReference type="NCBI Taxonomy" id="360095"/>
    <lineage>
        <taxon>Bacteria</taxon>
        <taxon>Pseudomonadati</taxon>
        <taxon>Pseudomonadota</taxon>
        <taxon>Alphaproteobacteria</taxon>
        <taxon>Hyphomicrobiales</taxon>
        <taxon>Bartonellaceae</taxon>
        <taxon>Bartonella</taxon>
    </lineage>
</organism>
<dbReference type="KEGG" id="bbk:BARBAKC583_0044"/>